<dbReference type="InterPro" id="IPR008271">
    <property type="entry name" value="Ser/Thr_kinase_AS"/>
</dbReference>
<evidence type="ECO:0000256" key="2">
    <source>
        <dbReference type="ARBA" id="ARBA00022741"/>
    </source>
</evidence>
<accession>A0ABP9C2K3</accession>
<keyword evidence="3" id="KW-0418">Kinase</keyword>
<dbReference type="PROSITE" id="PS50011">
    <property type="entry name" value="PROTEIN_KINASE_DOM"/>
    <property type="match status" value="1"/>
</dbReference>
<dbReference type="EMBL" id="BAABJE010000018">
    <property type="protein sequence ID" value="GAA4804094.1"/>
    <property type="molecule type" value="Genomic_DNA"/>
</dbReference>
<sequence>MTDALARIETLFHAALSLPPESRAAWLRTAEHDPTIRDTVDALLANDAADNPLRAPLLAALSADAAAPQRIGRYRLIDELGQGGMAGVWLAERDIDGRAQRVALKRLHGASTAALRRRAARERALLAALNHRGIAGLIDGGETEDGTPYFVMEYVEGEPLLRHLAERRPPQRERLRLFRQICLAIEHAHQRLILHLDLKPSNVLVRADGSTALIDFGIGRALDDSGAGEHHAERTVAFTPIYAAPELRDGRTPTTATDVYMAGLLLVEILTDGALSRRARDGATGDPFADPAIRSALDGDLSRLLARATAHAPDDRYASIAALRMDVERFLEGRMLAASRQTWWVRSGKFCRRNRWPLLGAGTAALLAVAFVLQLSAERTRARAAEKNALLAQDLQSSLLVALSPGGNPQAQARIEALLQRERRRLRDSGDARALDPAWRSIASIVAVAEIYVAIGDPEPALKSADEALRLLAEPRSTPRLHDGRDDDLLARAHAARGQALNALERYTEAAPAFARMRALREAHRREDPQALATALLLQGKAAIEWRDFALAERALAEAQTLAAAAPPQRGFPVELAIARLDAASESGDASAQGAARSAALLALADTELEAASPLWIDTWLALSRWRQFEGEAQAALADAQRARDRARQLFGERSVVTATIDNNLGTMLADLGRYREALTHFDRARATQARLSPDKVAVLASIDINRCRAQYALGDYAAAAASAEAALATLPDTHAAYRRLRSIAWSNLARARSELGQHPAALQAARRLLSDPWLRSAPALENAFGRISMFVVLLNAGALDEAQAILDQTTPVLEAQLPDAHPAFLYTARRRGLLAAARGRFDEADRAFGLALTRMDATDDDPLTRAEIRASRAHAAARLGDAARARALLLQALPVLRAETSPDARPRIEAEALLRSLSSGTGKAQPSPR</sequence>
<dbReference type="InterPro" id="IPR017441">
    <property type="entry name" value="Protein_kinase_ATP_BS"/>
</dbReference>
<dbReference type="SUPFAM" id="SSF56112">
    <property type="entry name" value="Protein kinase-like (PK-like)"/>
    <property type="match status" value="1"/>
</dbReference>
<evidence type="ECO:0000313" key="7">
    <source>
        <dbReference type="EMBL" id="GAA4804094.1"/>
    </source>
</evidence>
<keyword evidence="4 5" id="KW-0067">ATP-binding</keyword>
<keyword evidence="8" id="KW-1185">Reference proteome</keyword>
<dbReference type="InterPro" id="IPR019734">
    <property type="entry name" value="TPR_rpt"/>
</dbReference>
<dbReference type="Proteomes" id="UP001499959">
    <property type="component" value="Unassembled WGS sequence"/>
</dbReference>
<keyword evidence="1" id="KW-0808">Transferase</keyword>
<dbReference type="CDD" id="cd14014">
    <property type="entry name" value="STKc_PknB_like"/>
    <property type="match status" value="1"/>
</dbReference>
<protein>
    <recommendedName>
        <fullName evidence="6">Protein kinase domain-containing protein</fullName>
    </recommendedName>
</protein>
<feature type="binding site" evidence="5">
    <location>
        <position position="105"/>
    </location>
    <ligand>
        <name>ATP</name>
        <dbReference type="ChEBI" id="CHEBI:30616"/>
    </ligand>
</feature>
<evidence type="ECO:0000256" key="1">
    <source>
        <dbReference type="ARBA" id="ARBA00022679"/>
    </source>
</evidence>
<keyword evidence="2 5" id="KW-0547">Nucleotide-binding</keyword>
<gene>
    <name evidence="7" type="ORF">GCM10023307_33550</name>
</gene>
<dbReference type="PANTHER" id="PTHR43289:SF34">
    <property type="entry name" value="SERINE_THREONINE-PROTEIN KINASE YBDM-RELATED"/>
    <property type="match status" value="1"/>
</dbReference>
<dbReference type="Gene3D" id="1.10.510.10">
    <property type="entry name" value="Transferase(Phosphotransferase) domain 1"/>
    <property type="match status" value="1"/>
</dbReference>
<evidence type="ECO:0000256" key="5">
    <source>
        <dbReference type="PROSITE-ProRule" id="PRU10141"/>
    </source>
</evidence>
<evidence type="ECO:0000256" key="3">
    <source>
        <dbReference type="ARBA" id="ARBA00022777"/>
    </source>
</evidence>
<dbReference type="SMART" id="SM00220">
    <property type="entry name" value="S_TKc"/>
    <property type="match status" value="1"/>
</dbReference>
<dbReference type="Gene3D" id="1.25.40.10">
    <property type="entry name" value="Tetratricopeptide repeat domain"/>
    <property type="match status" value="3"/>
</dbReference>
<proteinExistence type="predicted"/>
<evidence type="ECO:0000313" key="8">
    <source>
        <dbReference type="Proteomes" id="UP001499959"/>
    </source>
</evidence>
<dbReference type="PROSITE" id="PS00108">
    <property type="entry name" value="PROTEIN_KINASE_ST"/>
    <property type="match status" value="1"/>
</dbReference>
<dbReference type="SMART" id="SM00028">
    <property type="entry name" value="TPR"/>
    <property type="match status" value="6"/>
</dbReference>
<comment type="caution">
    <text evidence="7">The sequence shown here is derived from an EMBL/GenBank/DDBJ whole genome shotgun (WGS) entry which is preliminary data.</text>
</comment>
<dbReference type="Pfam" id="PF13424">
    <property type="entry name" value="TPR_12"/>
    <property type="match status" value="1"/>
</dbReference>
<evidence type="ECO:0000256" key="4">
    <source>
        <dbReference type="ARBA" id="ARBA00022840"/>
    </source>
</evidence>
<feature type="domain" description="Protein kinase" evidence="6">
    <location>
        <begin position="74"/>
        <end position="331"/>
    </location>
</feature>
<dbReference type="InterPro" id="IPR011990">
    <property type="entry name" value="TPR-like_helical_dom_sf"/>
</dbReference>
<dbReference type="Gene3D" id="3.30.200.20">
    <property type="entry name" value="Phosphorylase Kinase, domain 1"/>
    <property type="match status" value="1"/>
</dbReference>
<name>A0ABP9C2K3_9GAMM</name>
<organism evidence="7 8">
    <name type="scientific">Lysobacter hankyongensis</name>
    <dbReference type="NCBI Taxonomy" id="1176535"/>
    <lineage>
        <taxon>Bacteria</taxon>
        <taxon>Pseudomonadati</taxon>
        <taxon>Pseudomonadota</taxon>
        <taxon>Gammaproteobacteria</taxon>
        <taxon>Lysobacterales</taxon>
        <taxon>Lysobacteraceae</taxon>
        <taxon>Lysobacter</taxon>
    </lineage>
</organism>
<evidence type="ECO:0000259" key="6">
    <source>
        <dbReference type="PROSITE" id="PS50011"/>
    </source>
</evidence>
<dbReference type="InterPro" id="IPR011009">
    <property type="entry name" value="Kinase-like_dom_sf"/>
</dbReference>
<dbReference type="RefSeq" id="WP_345304511.1">
    <property type="nucleotide sequence ID" value="NZ_BAABJE010000018.1"/>
</dbReference>
<dbReference type="InterPro" id="IPR000719">
    <property type="entry name" value="Prot_kinase_dom"/>
</dbReference>
<dbReference type="Pfam" id="PF00069">
    <property type="entry name" value="Pkinase"/>
    <property type="match status" value="1"/>
</dbReference>
<dbReference type="PROSITE" id="PS00107">
    <property type="entry name" value="PROTEIN_KINASE_ATP"/>
    <property type="match status" value="1"/>
</dbReference>
<reference evidence="8" key="1">
    <citation type="journal article" date="2019" name="Int. J. Syst. Evol. Microbiol.">
        <title>The Global Catalogue of Microorganisms (GCM) 10K type strain sequencing project: providing services to taxonomists for standard genome sequencing and annotation.</title>
        <authorList>
            <consortium name="The Broad Institute Genomics Platform"/>
            <consortium name="The Broad Institute Genome Sequencing Center for Infectious Disease"/>
            <person name="Wu L."/>
            <person name="Ma J."/>
        </authorList>
    </citation>
    <scope>NUCLEOTIDE SEQUENCE [LARGE SCALE GENOMIC DNA]</scope>
    <source>
        <strain evidence="8">JCM 18204</strain>
    </source>
</reference>
<dbReference type="PANTHER" id="PTHR43289">
    <property type="entry name" value="MITOGEN-ACTIVATED PROTEIN KINASE KINASE KINASE 20-RELATED"/>
    <property type="match status" value="1"/>
</dbReference>
<dbReference type="SUPFAM" id="SSF48452">
    <property type="entry name" value="TPR-like"/>
    <property type="match status" value="4"/>
</dbReference>